<name>A0A0N9I5E3_9PSEU</name>
<reference evidence="5 6" key="1">
    <citation type="submission" date="2015-07" db="EMBL/GenBank/DDBJ databases">
        <title>Genome sequencing of Kibdelosporangium phytohabitans.</title>
        <authorList>
            <person name="Qin S."/>
            <person name="Xing K."/>
        </authorList>
    </citation>
    <scope>NUCLEOTIDE SEQUENCE [LARGE SCALE GENOMIC DNA]</scope>
    <source>
        <strain evidence="5 6">KLBMP1111</strain>
    </source>
</reference>
<dbReference type="Gene3D" id="3.20.20.100">
    <property type="entry name" value="NADP-dependent oxidoreductase domain"/>
    <property type="match status" value="1"/>
</dbReference>
<evidence type="ECO:0000313" key="5">
    <source>
        <dbReference type="EMBL" id="ALG09787.1"/>
    </source>
</evidence>
<evidence type="ECO:0000256" key="1">
    <source>
        <dbReference type="ARBA" id="ARBA00006515"/>
    </source>
</evidence>
<dbReference type="InterPro" id="IPR005399">
    <property type="entry name" value="K_chnl_volt-dep_bsu_KCNAB-rel"/>
</dbReference>
<organism evidence="5 6">
    <name type="scientific">Kibdelosporangium phytohabitans</name>
    <dbReference type="NCBI Taxonomy" id="860235"/>
    <lineage>
        <taxon>Bacteria</taxon>
        <taxon>Bacillati</taxon>
        <taxon>Actinomycetota</taxon>
        <taxon>Actinomycetes</taxon>
        <taxon>Pseudonocardiales</taxon>
        <taxon>Pseudonocardiaceae</taxon>
        <taxon>Kibdelosporangium</taxon>
    </lineage>
</organism>
<dbReference type="EMBL" id="CP012752">
    <property type="protein sequence ID" value="ALG09787.1"/>
    <property type="molecule type" value="Genomic_DNA"/>
</dbReference>
<keyword evidence="6" id="KW-1185">Reference proteome</keyword>
<keyword evidence="2" id="KW-0521">NADP</keyword>
<gene>
    <name evidence="5" type="ORF">AOZ06_25380</name>
</gene>
<evidence type="ECO:0000259" key="4">
    <source>
        <dbReference type="Pfam" id="PF00248"/>
    </source>
</evidence>
<dbReference type="GO" id="GO:0016491">
    <property type="term" value="F:oxidoreductase activity"/>
    <property type="evidence" value="ECO:0007669"/>
    <property type="project" value="UniProtKB-KW"/>
</dbReference>
<dbReference type="InterPro" id="IPR023210">
    <property type="entry name" value="NADP_OxRdtase_dom"/>
</dbReference>
<dbReference type="PANTHER" id="PTHR43150:SF2">
    <property type="entry name" value="HYPERKINETIC, ISOFORM M"/>
    <property type="match status" value="1"/>
</dbReference>
<dbReference type="AlphaFoldDB" id="A0A0N9I5E3"/>
<dbReference type="InterPro" id="IPR036812">
    <property type="entry name" value="NAD(P)_OxRdtase_dom_sf"/>
</dbReference>
<dbReference type="Proteomes" id="UP000063699">
    <property type="component" value="Chromosome"/>
</dbReference>
<sequence>MFVENKPLVPQEETVRYRRLGIREVPALSFGSWHTWDRMEFDEAVAMIVRAAELGCAFFDVAHYDMGPHAENSRTDVIFGKAVREAGLARADWLYCGKLWLWDYPGTGFAQQMATSLDRVGVERADLVVVGDYFGDLDVERVVADVAAEIAAGRFTTWGVNNWKFADLRAAIDIAHRRELVPPAFAQLKYGLVRRSMAEGGYYKPVFDSGELVLQASDVFEGGILVGNSRPERKIGADVGGIREKIVAAWPRVRDIAHELDTTPARLGIAFCLANPATANVLVGASRLAQLEDNAGAAELLERVGAERIRELTGDLWLDREVAADGTW</sequence>
<comment type="similarity">
    <text evidence="1">Belongs to the shaker potassium channel beta subunit family.</text>
</comment>
<dbReference type="KEGG" id="kphy:AOZ06_25380"/>
<dbReference type="OrthoDB" id="4962752at2"/>
<dbReference type="Pfam" id="PF00248">
    <property type="entry name" value="Aldo_ket_red"/>
    <property type="match status" value="1"/>
</dbReference>
<keyword evidence="3" id="KW-0560">Oxidoreductase</keyword>
<feature type="domain" description="NADP-dependent oxidoreductase" evidence="4">
    <location>
        <begin position="28"/>
        <end position="300"/>
    </location>
</feature>
<evidence type="ECO:0000256" key="3">
    <source>
        <dbReference type="ARBA" id="ARBA00023002"/>
    </source>
</evidence>
<evidence type="ECO:0000256" key="2">
    <source>
        <dbReference type="ARBA" id="ARBA00022857"/>
    </source>
</evidence>
<proteinExistence type="inferred from homology"/>
<protein>
    <recommendedName>
        <fullName evidence="4">NADP-dependent oxidoreductase domain-containing protein</fullName>
    </recommendedName>
</protein>
<dbReference type="SUPFAM" id="SSF51430">
    <property type="entry name" value="NAD(P)-linked oxidoreductase"/>
    <property type="match status" value="1"/>
</dbReference>
<dbReference type="PANTHER" id="PTHR43150">
    <property type="entry name" value="HYPERKINETIC, ISOFORM M"/>
    <property type="match status" value="1"/>
</dbReference>
<dbReference type="STRING" id="860235.AOZ06_25380"/>
<accession>A0A0N9I5E3</accession>
<evidence type="ECO:0000313" key="6">
    <source>
        <dbReference type="Proteomes" id="UP000063699"/>
    </source>
</evidence>